<dbReference type="InterPro" id="IPR000601">
    <property type="entry name" value="PKD_dom"/>
</dbReference>
<dbReference type="Pfam" id="PF18998">
    <property type="entry name" value="Flg_new_2"/>
    <property type="match status" value="2"/>
</dbReference>
<dbReference type="SUPFAM" id="SSF49299">
    <property type="entry name" value="PKD domain"/>
    <property type="match status" value="1"/>
</dbReference>
<gene>
    <name evidence="3" type="ORF">JOF56_010267</name>
</gene>
<dbReference type="RefSeq" id="WP_209646577.1">
    <property type="nucleotide sequence ID" value="NZ_JAGINW010000001.1"/>
</dbReference>
<dbReference type="PROSITE" id="PS50093">
    <property type="entry name" value="PKD"/>
    <property type="match status" value="1"/>
</dbReference>
<protein>
    <recommendedName>
        <fullName evidence="2">PKD domain-containing protein</fullName>
    </recommendedName>
</protein>
<proteinExistence type="predicted"/>
<dbReference type="InterPro" id="IPR035986">
    <property type="entry name" value="PKD_dom_sf"/>
</dbReference>
<evidence type="ECO:0000259" key="2">
    <source>
        <dbReference type="PROSITE" id="PS50093"/>
    </source>
</evidence>
<dbReference type="CDD" id="cd00146">
    <property type="entry name" value="PKD"/>
    <property type="match status" value="1"/>
</dbReference>
<feature type="domain" description="PKD" evidence="2">
    <location>
        <begin position="486"/>
        <end position="539"/>
    </location>
</feature>
<dbReference type="Gene3D" id="2.130.10.10">
    <property type="entry name" value="YVTN repeat-like/Quinoprotein amine dehydrogenase"/>
    <property type="match status" value="1"/>
</dbReference>
<dbReference type="InterPro" id="IPR013783">
    <property type="entry name" value="Ig-like_fold"/>
</dbReference>
<dbReference type="InterPro" id="IPR015943">
    <property type="entry name" value="WD40/YVTN_repeat-like_dom_sf"/>
</dbReference>
<dbReference type="InterPro" id="IPR011048">
    <property type="entry name" value="Haem_d1_sf"/>
</dbReference>
<sequence>MKGLKRAHISVTAVVAMLLGGIVVASTGEGEPANDVRLLSGAAWLSSSKVGQVTLLDGSSAEVAAQVQVASPGTALEVAQLGTTAYAVDQSAGTLRRVDGATFEIGAPGAPIPGTSAGLTAMPGRDVLYTLDERRGVLANADPRTLARRGDLVPLASELSTGSAVVDAAGTLWAIDKLTGDLTYVANGQRRVREKVAKSGASMLAIVNGNPVVVDTTARKTIKIDRANGRTGGTIDLDLRPTDTVQVTGSTHSDKLYVVASRGVLNVCDLAAETCESTIPLNADSKYGPAVEAGNQVFLPDYSTGQVLIVDVARRQITAKPTVLSPPVPFQLLTRDGVVFYNDTNSERAGVIEFDGGIRRAAKYDPADPGRGVSSPVKPVKPQAPQPAQPQPNQPQPQPNQPAPATSAKVPPPTGPDPSGPVVSPQEPDSGNPADAPTGVTPQPQDPQPQDPAPDPVELEITMSKATPTANEPITLQVANKKGAAPRSAQWTFGDGDEGTGLTTTHKWATARPTPYLVTVTALMPDGRTATTSVNVTVTEIPRFRITVSPPAGGRITGGGINCPGTCFVDLQQHTQITLTAQPDDKHLLGNWGGACGGNVATCDVTADAAKTVSHTFQPRPDPKFTLTMVAPNGGAIVANGIKCPPTCRADFDPGTQVRVTPESRGRTFYLWTDDCAQSRNNPGCTLTMSADRRVSATFLVNPFLNGVSCTVQPGKAFRCTADAGPQEFSEGTTWTWGGEGHITHSFVEGDKCPETNFDVTVRFAGTSRSTRVQNCR</sequence>
<feature type="region of interest" description="Disordered" evidence="1">
    <location>
        <begin position="480"/>
        <end position="499"/>
    </location>
</feature>
<organism evidence="3 4">
    <name type="scientific">Kibdelosporangium banguiense</name>
    <dbReference type="NCBI Taxonomy" id="1365924"/>
    <lineage>
        <taxon>Bacteria</taxon>
        <taxon>Bacillati</taxon>
        <taxon>Actinomycetota</taxon>
        <taxon>Actinomycetes</taxon>
        <taxon>Pseudonocardiales</taxon>
        <taxon>Pseudonocardiaceae</taxon>
        <taxon>Kibdelosporangium</taxon>
    </lineage>
</organism>
<dbReference type="Gene3D" id="2.60.40.10">
    <property type="entry name" value="Immunoglobulins"/>
    <property type="match status" value="1"/>
</dbReference>
<dbReference type="InterPro" id="IPR044060">
    <property type="entry name" value="Bacterial_rp_domain"/>
</dbReference>
<feature type="compositionally biased region" description="Pro residues" evidence="1">
    <location>
        <begin position="410"/>
        <end position="419"/>
    </location>
</feature>
<comment type="caution">
    <text evidence="3">The sequence shown here is derived from an EMBL/GenBank/DDBJ whole genome shotgun (WGS) entry which is preliminary data.</text>
</comment>
<feature type="compositionally biased region" description="Pro residues" evidence="1">
    <location>
        <begin position="444"/>
        <end position="455"/>
    </location>
</feature>
<dbReference type="EMBL" id="JAGINW010000001">
    <property type="protein sequence ID" value="MBP2329882.1"/>
    <property type="molecule type" value="Genomic_DNA"/>
</dbReference>
<evidence type="ECO:0000256" key="1">
    <source>
        <dbReference type="SAM" id="MobiDB-lite"/>
    </source>
</evidence>
<evidence type="ECO:0000313" key="3">
    <source>
        <dbReference type="EMBL" id="MBP2329882.1"/>
    </source>
</evidence>
<keyword evidence="4" id="KW-1185">Reference proteome</keyword>
<feature type="compositionally biased region" description="Pro residues" evidence="1">
    <location>
        <begin position="382"/>
        <end position="402"/>
    </location>
</feature>
<name>A0ABS4TZP5_9PSEU</name>
<reference evidence="3 4" key="1">
    <citation type="submission" date="2021-03" db="EMBL/GenBank/DDBJ databases">
        <title>Sequencing the genomes of 1000 actinobacteria strains.</title>
        <authorList>
            <person name="Klenk H.-P."/>
        </authorList>
    </citation>
    <scope>NUCLEOTIDE SEQUENCE [LARGE SCALE GENOMIC DNA]</scope>
    <source>
        <strain evidence="3 4">DSM 46670</strain>
    </source>
</reference>
<evidence type="ECO:0000313" key="4">
    <source>
        <dbReference type="Proteomes" id="UP001519332"/>
    </source>
</evidence>
<feature type="region of interest" description="Disordered" evidence="1">
    <location>
        <begin position="362"/>
        <end position="456"/>
    </location>
</feature>
<accession>A0ABS4TZP5</accession>
<dbReference type="SUPFAM" id="SSF51004">
    <property type="entry name" value="C-terminal (heme d1) domain of cytochrome cd1-nitrite reductase"/>
    <property type="match status" value="1"/>
</dbReference>
<dbReference type="Proteomes" id="UP001519332">
    <property type="component" value="Unassembled WGS sequence"/>
</dbReference>
<dbReference type="Pfam" id="PF00801">
    <property type="entry name" value="PKD"/>
    <property type="match status" value="1"/>
</dbReference>